<keyword evidence="8" id="KW-1185">Reference proteome</keyword>
<feature type="transmembrane region" description="Helical" evidence="6">
    <location>
        <begin position="84"/>
        <end position="109"/>
    </location>
</feature>
<dbReference type="RefSeq" id="WP_300991921.1">
    <property type="nucleotide sequence ID" value="NZ_CP129235.1"/>
</dbReference>
<sequence length="361" mass="41645">MQLGARIFKTGVAISLALFLADWLDLPIPIMAGIAAIFAIQPSIYQSYLTVLDQIYGNIIGAVIAIIFVLTLGANYLTVGLAAVLAIIIMLKLNLNNPVSLTLVTIIVIMESQEEAFLEFAGLRFLTILLGILSAFIVNIIFLPPKYEARLFTSIHEVTEEAIRWIRVSIRHVSDHTSVKNDIDRLSEKLEKVDQWYSFYKDERSYSKKQQYAKGRKLVLYRQMITTNRKSLDLLKRLHRYENELMELPEHFHMMLQDHLESLTSYHDQLYMKYVGKLRPEHSETSEEDVILKRNEVLSIFVKEIAIAQEEAGDDLSIYRLMHILSAILDYEEQLEHLDLLIMSYYNYHSEEVGSDLENII</sequence>
<keyword evidence="2" id="KW-1003">Cell membrane</keyword>
<organism evidence="7 8">
    <name type="scientific">Planococcus shenhongbingii</name>
    <dbReference type="NCBI Taxonomy" id="3058398"/>
    <lineage>
        <taxon>Bacteria</taxon>
        <taxon>Bacillati</taxon>
        <taxon>Bacillota</taxon>
        <taxon>Bacilli</taxon>
        <taxon>Bacillales</taxon>
        <taxon>Caryophanaceae</taxon>
        <taxon>Planococcus</taxon>
    </lineage>
</organism>
<feature type="transmembrane region" description="Helical" evidence="6">
    <location>
        <begin position="121"/>
        <end position="143"/>
    </location>
</feature>
<evidence type="ECO:0000313" key="7">
    <source>
        <dbReference type="EMBL" id="MDN7247464.1"/>
    </source>
</evidence>
<dbReference type="PANTHER" id="PTHR30509">
    <property type="entry name" value="P-HYDROXYBENZOIC ACID EFFLUX PUMP SUBUNIT-RELATED"/>
    <property type="match status" value="1"/>
</dbReference>
<evidence type="ECO:0000256" key="6">
    <source>
        <dbReference type="SAM" id="Phobius"/>
    </source>
</evidence>
<evidence type="ECO:0000256" key="2">
    <source>
        <dbReference type="ARBA" id="ARBA00022475"/>
    </source>
</evidence>
<evidence type="ECO:0000313" key="8">
    <source>
        <dbReference type="Proteomes" id="UP001172142"/>
    </source>
</evidence>
<evidence type="ECO:0000256" key="5">
    <source>
        <dbReference type="ARBA" id="ARBA00023136"/>
    </source>
</evidence>
<keyword evidence="3 6" id="KW-0812">Transmembrane</keyword>
<evidence type="ECO:0000256" key="1">
    <source>
        <dbReference type="ARBA" id="ARBA00004651"/>
    </source>
</evidence>
<feature type="transmembrane region" description="Helical" evidence="6">
    <location>
        <begin position="55"/>
        <end position="77"/>
    </location>
</feature>
<dbReference type="InterPro" id="IPR010343">
    <property type="entry name" value="ArAE_1"/>
</dbReference>
<accession>A0ABT8NHW2</accession>
<gene>
    <name evidence="7" type="ORF">QWY13_18535</name>
</gene>
<dbReference type="Pfam" id="PF06081">
    <property type="entry name" value="ArAE_1"/>
    <property type="match status" value="1"/>
</dbReference>
<name>A0ABT8NHW2_9BACL</name>
<proteinExistence type="predicted"/>
<dbReference type="EMBL" id="JAUJWU010000007">
    <property type="protein sequence ID" value="MDN7247464.1"/>
    <property type="molecule type" value="Genomic_DNA"/>
</dbReference>
<comment type="subcellular location">
    <subcellularLocation>
        <location evidence="1">Cell membrane</location>
        <topology evidence="1">Multi-pass membrane protein</topology>
    </subcellularLocation>
</comment>
<evidence type="ECO:0000256" key="3">
    <source>
        <dbReference type="ARBA" id="ARBA00022692"/>
    </source>
</evidence>
<dbReference type="Proteomes" id="UP001172142">
    <property type="component" value="Unassembled WGS sequence"/>
</dbReference>
<comment type="caution">
    <text evidence="7">The sequence shown here is derived from an EMBL/GenBank/DDBJ whole genome shotgun (WGS) entry which is preliminary data.</text>
</comment>
<evidence type="ECO:0000256" key="4">
    <source>
        <dbReference type="ARBA" id="ARBA00022989"/>
    </source>
</evidence>
<keyword evidence="5 6" id="KW-0472">Membrane</keyword>
<reference evidence="7 8" key="1">
    <citation type="submission" date="2023-07" db="EMBL/GenBank/DDBJ databases">
        <title>Novel species in genus Planococcus.</title>
        <authorList>
            <person name="Ning S."/>
        </authorList>
    </citation>
    <scope>NUCLEOTIDE SEQUENCE [LARGE SCALE GENOMIC DNA]</scope>
    <source>
        <strain evidence="7 8">N017</strain>
    </source>
</reference>
<keyword evidence="4 6" id="KW-1133">Transmembrane helix</keyword>
<protein>
    <submittedName>
        <fullName evidence="7">Aromatic acid exporter family protein</fullName>
    </submittedName>
</protein>
<dbReference type="PANTHER" id="PTHR30509:SF27">
    <property type="entry name" value="UPF0421 PROTEIN YGAE"/>
    <property type="match status" value="1"/>
</dbReference>